<feature type="transmembrane region" description="Helical" evidence="7">
    <location>
        <begin position="178"/>
        <end position="199"/>
    </location>
</feature>
<feature type="transmembrane region" description="Helical" evidence="7">
    <location>
        <begin position="128"/>
        <end position="149"/>
    </location>
</feature>
<sequence length="316" mass="35453">MQKPNSEVSGVTNHEDADSRPKVRRIKWDRIAPYLFVSPFIISFLVFSLYPFISAVIMSFQQVNGFSDVKWIGLANYQQLFKDGDFYAALWNVVRYGFWTILILIPLPMLLAYIMNQKGIPFKGFFRSVYFVPVLTSSVIAGLIFKYAFSGEKSGVFNELLHVFGAGPLDWLNGSHTAMFALVVIAVWRWLGVNMIYFLSGLQGISPELYESASMDGANSFQKFWYVTIPMLKPITIYVLTISIMAGFSLFNESYVYWGAQSPNNVGTTLVTLIYKAAFSQGNFGYSCTLGVALFVIVVVVNAVQTKAMGLFKDEA</sequence>
<dbReference type="SUPFAM" id="SSF161098">
    <property type="entry name" value="MetI-like"/>
    <property type="match status" value="1"/>
</dbReference>
<gene>
    <name evidence="9" type="ORF">FC91_GL002560</name>
</gene>
<keyword evidence="3" id="KW-1003">Cell membrane</keyword>
<dbReference type="Pfam" id="PF00528">
    <property type="entry name" value="BPD_transp_1"/>
    <property type="match status" value="1"/>
</dbReference>
<comment type="similarity">
    <text evidence="7">Belongs to the binding-protein-dependent transport system permease family.</text>
</comment>
<feature type="transmembrane region" description="Helical" evidence="7">
    <location>
        <begin position="224"/>
        <end position="248"/>
    </location>
</feature>
<organism evidence="9 10">
    <name type="scientific">Schleiferilactobacillus harbinensis DSM 16991</name>
    <dbReference type="NCBI Taxonomy" id="1122147"/>
    <lineage>
        <taxon>Bacteria</taxon>
        <taxon>Bacillati</taxon>
        <taxon>Bacillota</taxon>
        <taxon>Bacilli</taxon>
        <taxon>Lactobacillales</taxon>
        <taxon>Lactobacillaceae</taxon>
        <taxon>Schleiferilactobacillus</taxon>
    </lineage>
</organism>
<dbReference type="Gene3D" id="1.10.3720.10">
    <property type="entry name" value="MetI-like"/>
    <property type="match status" value="1"/>
</dbReference>
<dbReference type="Proteomes" id="UP000050949">
    <property type="component" value="Unassembled WGS sequence"/>
</dbReference>
<evidence type="ECO:0000256" key="3">
    <source>
        <dbReference type="ARBA" id="ARBA00022475"/>
    </source>
</evidence>
<dbReference type="PATRIC" id="fig|1122147.4.peg.2641"/>
<dbReference type="EMBL" id="AZFW01000050">
    <property type="protein sequence ID" value="KRM27351.1"/>
    <property type="molecule type" value="Genomic_DNA"/>
</dbReference>
<dbReference type="AlphaFoldDB" id="A0A0R1XAX5"/>
<dbReference type="OrthoDB" id="9787541at2"/>
<feature type="domain" description="ABC transmembrane type-1" evidence="8">
    <location>
        <begin position="90"/>
        <end position="305"/>
    </location>
</feature>
<keyword evidence="5 7" id="KW-1133">Transmembrane helix</keyword>
<comment type="caution">
    <text evidence="9">The sequence shown here is derived from an EMBL/GenBank/DDBJ whole genome shotgun (WGS) entry which is preliminary data.</text>
</comment>
<dbReference type="PANTHER" id="PTHR30193:SF37">
    <property type="entry name" value="INNER MEMBRANE ABC TRANSPORTER PERMEASE PROTEIN YCJO"/>
    <property type="match status" value="1"/>
</dbReference>
<feature type="transmembrane region" description="Helical" evidence="7">
    <location>
        <begin position="31"/>
        <end position="53"/>
    </location>
</feature>
<evidence type="ECO:0000256" key="7">
    <source>
        <dbReference type="RuleBase" id="RU363032"/>
    </source>
</evidence>
<dbReference type="InterPro" id="IPR051393">
    <property type="entry name" value="ABC_transporter_permease"/>
</dbReference>
<dbReference type="PANTHER" id="PTHR30193">
    <property type="entry name" value="ABC TRANSPORTER PERMEASE PROTEIN"/>
    <property type="match status" value="1"/>
</dbReference>
<evidence type="ECO:0000256" key="5">
    <source>
        <dbReference type="ARBA" id="ARBA00022989"/>
    </source>
</evidence>
<proteinExistence type="inferred from homology"/>
<comment type="subcellular location">
    <subcellularLocation>
        <location evidence="1 7">Cell membrane</location>
        <topology evidence="1 7">Multi-pass membrane protein</topology>
    </subcellularLocation>
</comment>
<protein>
    <submittedName>
        <fullName evidence="9">Sugar ABC transporter permease</fullName>
    </submittedName>
</protein>
<dbReference type="CDD" id="cd06261">
    <property type="entry name" value="TM_PBP2"/>
    <property type="match status" value="1"/>
</dbReference>
<keyword evidence="4 7" id="KW-0812">Transmembrane</keyword>
<keyword evidence="6 7" id="KW-0472">Membrane</keyword>
<accession>A0A0R1XAX5</accession>
<evidence type="ECO:0000313" key="9">
    <source>
        <dbReference type="EMBL" id="KRM27351.1"/>
    </source>
</evidence>
<dbReference type="GO" id="GO:0055085">
    <property type="term" value="P:transmembrane transport"/>
    <property type="evidence" value="ECO:0007669"/>
    <property type="project" value="InterPro"/>
</dbReference>
<keyword evidence="2 7" id="KW-0813">Transport</keyword>
<evidence type="ECO:0000313" key="10">
    <source>
        <dbReference type="Proteomes" id="UP000050949"/>
    </source>
</evidence>
<dbReference type="PROSITE" id="PS50928">
    <property type="entry name" value="ABC_TM1"/>
    <property type="match status" value="1"/>
</dbReference>
<feature type="transmembrane region" description="Helical" evidence="7">
    <location>
        <begin position="284"/>
        <end position="304"/>
    </location>
</feature>
<dbReference type="InterPro" id="IPR035906">
    <property type="entry name" value="MetI-like_sf"/>
</dbReference>
<dbReference type="GO" id="GO:0005886">
    <property type="term" value="C:plasma membrane"/>
    <property type="evidence" value="ECO:0007669"/>
    <property type="project" value="UniProtKB-SubCell"/>
</dbReference>
<evidence type="ECO:0000256" key="6">
    <source>
        <dbReference type="ARBA" id="ARBA00023136"/>
    </source>
</evidence>
<name>A0A0R1XAX5_9LACO</name>
<dbReference type="InterPro" id="IPR000515">
    <property type="entry name" value="MetI-like"/>
</dbReference>
<feature type="transmembrane region" description="Helical" evidence="7">
    <location>
        <begin position="96"/>
        <end position="116"/>
    </location>
</feature>
<evidence type="ECO:0000256" key="1">
    <source>
        <dbReference type="ARBA" id="ARBA00004651"/>
    </source>
</evidence>
<evidence type="ECO:0000256" key="4">
    <source>
        <dbReference type="ARBA" id="ARBA00022692"/>
    </source>
</evidence>
<evidence type="ECO:0000259" key="8">
    <source>
        <dbReference type="PROSITE" id="PS50928"/>
    </source>
</evidence>
<evidence type="ECO:0000256" key="2">
    <source>
        <dbReference type="ARBA" id="ARBA00022448"/>
    </source>
</evidence>
<dbReference type="eggNOG" id="COG1175">
    <property type="taxonomic scope" value="Bacteria"/>
</dbReference>
<reference evidence="9 10" key="1">
    <citation type="journal article" date="2015" name="Genome Announc.">
        <title>Expanding the biotechnology potential of lactobacilli through comparative genomics of 213 strains and associated genera.</title>
        <authorList>
            <person name="Sun Z."/>
            <person name="Harris H.M."/>
            <person name="McCann A."/>
            <person name="Guo C."/>
            <person name="Argimon S."/>
            <person name="Zhang W."/>
            <person name="Yang X."/>
            <person name="Jeffery I.B."/>
            <person name="Cooney J.C."/>
            <person name="Kagawa T.F."/>
            <person name="Liu W."/>
            <person name="Song Y."/>
            <person name="Salvetti E."/>
            <person name="Wrobel A."/>
            <person name="Rasinkangas P."/>
            <person name="Parkhill J."/>
            <person name="Rea M.C."/>
            <person name="O'Sullivan O."/>
            <person name="Ritari J."/>
            <person name="Douillard F.P."/>
            <person name="Paul Ross R."/>
            <person name="Yang R."/>
            <person name="Briner A.E."/>
            <person name="Felis G.E."/>
            <person name="de Vos W.M."/>
            <person name="Barrangou R."/>
            <person name="Klaenhammer T.R."/>
            <person name="Caufield P.W."/>
            <person name="Cui Y."/>
            <person name="Zhang H."/>
            <person name="O'Toole P.W."/>
        </authorList>
    </citation>
    <scope>NUCLEOTIDE SEQUENCE [LARGE SCALE GENOMIC DNA]</scope>
    <source>
        <strain evidence="9 10">DSM 16991</strain>
    </source>
</reference>